<protein>
    <recommendedName>
        <fullName evidence="1">F-box domain-containing protein</fullName>
    </recommendedName>
</protein>
<name>A0A1V6Q764_9EURO</name>
<feature type="domain" description="F-box" evidence="1">
    <location>
        <begin position="4"/>
        <end position="37"/>
    </location>
</feature>
<dbReference type="InterPro" id="IPR001810">
    <property type="entry name" value="F-box_dom"/>
</dbReference>
<accession>A0A1V6Q764</accession>
<dbReference type="EMBL" id="MDYN01000011">
    <property type="protein sequence ID" value="OQD84877.1"/>
    <property type="molecule type" value="Genomic_DNA"/>
</dbReference>
<comment type="caution">
    <text evidence="2">The sequence shown here is derived from an EMBL/GenBank/DDBJ whole genome shotgun (WGS) entry which is preliminary data.</text>
</comment>
<dbReference type="AlphaFoldDB" id="A0A1V6Q764"/>
<dbReference type="Pfam" id="PF00646">
    <property type="entry name" value="F-box"/>
    <property type="match status" value="1"/>
</dbReference>
<dbReference type="CDD" id="cd09917">
    <property type="entry name" value="F-box_SF"/>
    <property type="match status" value="1"/>
</dbReference>
<reference evidence="3" key="1">
    <citation type="journal article" date="2017" name="Nat. Microbiol.">
        <title>Global analysis of biosynthetic gene clusters reveals vast potential of secondary metabolite production in Penicillium species.</title>
        <authorList>
            <person name="Nielsen J.C."/>
            <person name="Grijseels S."/>
            <person name="Prigent S."/>
            <person name="Ji B."/>
            <person name="Dainat J."/>
            <person name="Nielsen K.F."/>
            <person name="Frisvad J.C."/>
            <person name="Workman M."/>
            <person name="Nielsen J."/>
        </authorList>
    </citation>
    <scope>NUCLEOTIDE SEQUENCE [LARGE SCALE GENOMIC DNA]</scope>
    <source>
        <strain evidence="3">IBT 31811</strain>
    </source>
</reference>
<evidence type="ECO:0000259" key="1">
    <source>
        <dbReference type="PROSITE" id="PS50181"/>
    </source>
</evidence>
<keyword evidence="3" id="KW-1185">Reference proteome</keyword>
<dbReference type="SUPFAM" id="SSF81383">
    <property type="entry name" value="F-box domain"/>
    <property type="match status" value="1"/>
</dbReference>
<sequence>MSQPATIQILPTEILHLIAKNLDVFSLINLQHSCQRFCESIPSPTHKQLIEAEKSGLGFQKEFYACRDCLRLRPRAKFADTMIKRKKAKWGPGATDRCDDVVPPSPTWSEEFMDLVQAEADSYMNSPGPGSD</sequence>
<dbReference type="PROSITE" id="PS50181">
    <property type="entry name" value="FBOX"/>
    <property type="match status" value="1"/>
</dbReference>
<dbReference type="Proteomes" id="UP000191672">
    <property type="component" value="Unassembled WGS sequence"/>
</dbReference>
<gene>
    <name evidence="2" type="ORF">PENANT_c011G00683</name>
</gene>
<evidence type="ECO:0000313" key="3">
    <source>
        <dbReference type="Proteomes" id="UP000191672"/>
    </source>
</evidence>
<organism evidence="2 3">
    <name type="scientific">Penicillium antarcticum</name>
    <dbReference type="NCBI Taxonomy" id="416450"/>
    <lineage>
        <taxon>Eukaryota</taxon>
        <taxon>Fungi</taxon>
        <taxon>Dikarya</taxon>
        <taxon>Ascomycota</taxon>
        <taxon>Pezizomycotina</taxon>
        <taxon>Eurotiomycetes</taxon>
        <taxon>Eurotiomycetidae</taxon>
        <taxon>Eurotiales</taxon>
        <taxon>Aspergillaceae</taxon>
        <taxon>Penicillium</taxon>
    </lineage>
</organism>
<dbReference type="InterPro" id="IPR036047">
    <property type="entry name" value="F-box-like_dom_sf"/>
</dbReference>
<evidence type="ECO:0000313" key="2">
    <source>
        <dbReference type="EMBL" id="OQD84877.1"/>
    </source>
</evidence>
<proteinExistence type="predicted"/>